<dbReference type="EMBL" id="JAICBX010000001">
    <property type="protein sequence ID" value="MBW8636290.1"/>
    <property type="molecule type" value="Genomic_DNA"/>
</dbReference>
<sequence length="271" mass="28938">MRKLVFTAMTLAIGVSSQAFSADMVYEPAPVGPPPVESKEWTFTIAPYIWGAGLTGDVGVFGQDPTDIDLTFGDVLENLDVTGMIVGELHNGQWGVLADLIYVKLSTSERVMGGVRNTPVELRLGIDATTFTATLMGEYRVVSQPNYIVDLMAGARIWSVNNDISATLSAGGAPIAGLSGSDGATWVDPMIGVKGRVDLTPKWNLSGWGMIGGFGAGSEITWDLLGAVGYKWTDTFSTRVGYRALGVDYSDDGFVYDTIQHGPVIGFLFSF</sequence>
<comment type="caution">
    <text evidence="2">The sequence shown here is derived from an EMBL/GenBank/DDBJ whole genome shotgun (WGS) entry which is preliminary data.</text>
</comment>
<name>A0AAE3CYI0_9HYPH</name>
<evidence type="ECO:0000313" key="3">
    <source>
        <dbReference type="Proteomes" id="UP001196509"/>
    </source>
</evidence>
<dbReference type="RefSeq" id="WP_220226987.1">
    <property type="nucleotide sequence ID" value="NZ_JAICBX010000001.1"/>
</dbReference>
<evidence type="ECO:0008006" key="4">
    <source>
        <dbReference type="Google" id="ProtNLM"/>
    </source>
</evidence>
<organism evidence="2 3">
    <name type="scientific">Flavimaribacter sediminis</name>
    <dbReference type="NCBI Taxonomy" id="2865987"/>
    <lineage>
        <taxon>Bacteria</taxon>
        <taxon>Pseudomonadati</taxon>
        <taxon>Pseudomonadota</taxon>
        <taxon>Alphaproteobacteria</taxon>
        <taxon>Hyphomicrobiales</taxon>
        <taxon>Rhizobiaceae</taxon>
        <taxon>Flavimaribacter</taxon>
    </lineage>
</organism>
<dbReference type="AlphaFoldDB" id="A0AAE3CYI0"/>
<evidence type="ECO:0000256" key="1">
    <source>
        <dbReference type="SAM" id="SignalP"/>
    </source>
</evidence>
<dbReference type="Proteomes" id="UP001196509">
    <property type="component" value="Unassembled WGS sequence"/>
</dbReference>
<accession>A0AAE3CYI0</accession>
<proteinExistence type="predicted"/>
<evidence type="ECO:0000313" key="2">
    <source>
        <dbReference type="EMBL" id="MBW8636290.1"/>
    </source>
</evidence>
<feature type="chain" id="PRO_5042023312" description="Outer membrane protein beta-barrel domain-containing protein" evidence="1">
    <location>
        <begin position="22"/>
        <end position="271"/>
    </location>
</feature>
<keyword evidence="3" id="KW-1185">Reference proteome</keyword>
<protein>
    <recommendedName>
        <fullName evidence="4">Outer membrane protein beta-barrel domain-containing protein</fullName>
    </recommendedName>
</protein>
<reference evidence="2" key="1">
    <citation type="submission" date="2021-08" db="EMBL/GenBank/DDBJ databases">
        <title>Hoeflea bacterium WL0058 sp. nov., isolated from the sediment.</title>
        <authorList>
            <person name="Wang L."/>
            <person name="Zhang D."/>
        </authorList>
    </citation>
    <scope>NUCLEOTIDE SEQUENCE</scope>
    <source>
        <strain evidence="2">WL0058</strain>
    </source>
</reference>
<keyword evidence="1" id="KW-0732">Signal</keyword>
<feature type="signal peptide" evidence="1">
    <location>
        <begin position="1"/>
        <end position="21"/>
    </location>
</feature>
<gene>
    <name evidence="2" type="ORF">K1W69_03740</name>
</gene>